<dbReference type="EMBL" id="ML208291">
    <property type="protein sequence ID" value="TFK71936.1"/>
    <property type="molecule type" value="Genomic_DNA"/>
</dbReference>
<protein>
    <submittedName>
        <fullName evidence="1">Uncharacterized protein</fullName>
    </submittedName>
</protein>
<organism evidence="1 2">
    <name type="scientific">Pluteus cervinus</name>
    <dbReference type="NCBI Taxonomy" id="181527"/>
    <lineage>
        <taxon>Eukaryota</taxon>
        <taxon>Fungi</taxon>
        <taxon>Dikarya</taxon>
        <taxon>Basidiomycota</taxon>
        <taxon>Agaricomycotina</taxon>
        <taxon>Agaricomycetes</taxon>
        <taxon>Agaricomycetidae</taxon>
        <taxon>Agaricales</taxon>
        <taxon>Pluteineae</taxon>
        <taxon>Pluteaceae</taxon>
        <taxon>Pluteus</taxon>
    </lineage>
</organism>
<evidence type="ECO:0000313" key="2">
    <source>
        <dbReference type="Proteomes" id="UP000308600"/>
    </source>
</evidence>
<gene>
    <name evidence="1" type="ORF">BDN72DRAFT_957663</name>
</gene>
<reference evidence="1 2" key="1">
    <citation type="journal article" date="2019" name="Nat. Ecol. Evol.">
        <title>Megaphylogeny resolves global patterns of mushroom evolution.</title>
        <authorList>
            <person name="Varga T."/>
            <person name="Krizsan K."/>
            <person name="Foldi C."/>
            <person name="Dima B."/>
            <person name="Sanchez-Garcia M."/>
            <person name="Sanchez-Ramirez S."/>
            <person name="Szollosi G.J."/>
            <person name="Szarkandi J.G."/>
            <person name="Papp V."/>
            <person name="Albert L."/>
            <person name="Andreopoulos W."/>
            <person name="Angelini C."/>
            <person name="Antonin V."/>
            <person name="Barry K.W."/>
            <person name="Bougher N.L."/>
            <person name="Buchanan P."/>
            <person name="Buyck B."/>
            <person name="Bense V."/>
            <person name="Catcheside P."/>
            <person name="Chovatia M."/>
            <person name="Cooper J."/>
            <person name="Damon W."/>
            <person name="Desjardin D."/>
            <person name="Finy P."/>
            <person name="Geml J."/>
            <person name="Haridas S."/>
            <person name="Hughes K."/>
            <person name="Justo A."/>
            <person name="Karasinski D."/>
            <person name="Kautmanova I."/>
            <person name="Kiss B."/>
            <person name="Kocsube S."/>
            <person name="Kotiranta H."/>
            <person name="LaButti K.M."/>
            <person name="Lechner B.E."/>
            <person name="Liimatainen K."/>
            <person name="Lipzen A."/>
            <person name="Lukacs Z."/>
            <person name="Mihaltcheva S."/>
            <person name="Morgado L.N."/>
            <person name="Niskanen T."/>
            <person name="Noordeloos M.E."/>
            <person name="Ohm R.A."/>
            <person name="Ortiz-Santana B."/>
            <person name="Ovrebo C."/>
            <person name="Racz N."/>
            <person name="Riley R."/>
            <person name="Savchenko A."/>
            <person name="Shiryaev A."/>
            <person name="Soop K."/>
            <person name="Spirin V."/>
            <person name="Szebenyi C."/>
            <person name="Tomsovsky M."/>
            <person name="Tulloss R.E."/>
            <person name="Uehling J."/>
            <person name="Grigoriev I.V."/>
            <person name="Vagvolgyi C."/>
            <person name="Papp T."/>
            <person name="Martin F.M."/>
            <person name="Miettinen O."/>
            <person name="Hibbett D.S."/>
            <person name="Nagy L.G."/>
        </authorList>
    </citation>
    <scope>NUCLEOTIDE SEQUENCE [LARGE SCALE GENOMIC DNA]</scope>
    <source>
        <strain evidence="1 2">NL-1719</strain>
    </source>
</reference>
<sequence>MSDNDLNSEEALQAHIRHLLTDYALTHLTTDYVEFTENLVGELLGQALKLVPTSDPNALYRPLDPLQKLARIYRLDFNAKGGHANVNGDLGTGWLWKQTKLEVGREGIAYIKGCVGAPPPGTVLRSERAVFDEGLSYEPFRPMTPVLTLKAIKETPHPGRGEYRRVFGPKKSTLELVEVEEDPVLDQNSVLNVKWTRKKDEEDEYRKFVSSTAILCNPNPNRVPPYRRFLDRVDSPAPPPPITTINPFSDVGFVPIFSRRERQEKKRTLDGLEDLVELLPEVEVSSDGEEIHKQNMAIVNGWRAYISSPISSLSPPSSQERDELVEFRISSPNTEPLSAVGVLESKMDVPIMPRAKRIHGAEGPAPRVGNGQKLDAFLAPFVHQIASGTMVEDKPQNELASSVLGQPPTSILESMVDGEGYRLHDDDQWNKEIRAVYQDGGVGGADVLGFVMKEKLDISRMEEGEKGEGGRSEGGGGGRVSANGIGVVGVIEFMDVPNLEEPNVHPEGVHTSPKGLKDYFETGLVLRVLDGVPVSKVLDGAPVSNVLDNAKLREVGRFLKKVKGIQALNVSLPWTPYIARFRIPTQLEIARVDHLFSVEDPEDQTIQGYSAKDRAGVEELLGWVCGVPKGVGVGGGVGGKEVDAYIDWSAESRLKEKEEGEEDVGSISNPWDDVVVLTRAEREAKYGRMKRRGRGNVNLSGGGGVEDKSEGKRVRDGEEGERGGRVIDDVDGDRGGRKIDGGGGGGGGGVGGQSEDVKKKRRVVSSFFESGVGGLPVKKKFRVEVARDGDGDGGVEDSGVWLPDDEENEEMGVGVSVGEGVGGSRRKASQNHMEKSFCESMAVVEVIEDSCVWFPGEDEGDEMETGGMVEGEDRSTEKSANHGHLVDRGGEFSLPPSSLSIHVDDDDGDKKTTTGPAAGDRDDMDGDDDRYDDDDNFADFDYADFDFGFKVDHGFGLGGDRGQVGRNQAIHGTIGPNLATHGAIGPNQANHGTIGPNPTTWDESSDLWYSTSSSGPVLAPDMVLDPSTGASADDAAAMWKPTTHTARTFNPTSNSTHTFKSTGIVPFTTGVAHTTHATPSAALSLSPRSSTYIETLSGSLDAAAKSRVVTRAGLRVDDLPRTPERTFPVIPNLPNPSVIPNPPFGQGTALQQSSSPASLDLNNPFTGLSTFAKLRFLEFAPSTYDVIEAKRKRKRDEDKRKQDELEEKMNNRPKGPPDDLVDEKTMGIPPVDYFGGKEGGSSEYKYMASLDVIQLRGVVGVFKSHPFNTSLVERYSLGTTTGREDGHQNGRTTSTMDCLPGVDLILDPHTAVILVSLFTLPAKGGQLVKRISEASWRFSEILIVFQAFPEGQARSIPIDSTTVSAASSSSTWRRKMEGHRMVDAPYAYTPPIIKAVKKLKRDLDIAEGMGTMRGGDGGGSGSGDMDSGSGMGTSRVRWVFAANVEEVVCACRQFADEAEGRALGASTPSISVPGEVGETSFETAAAWVWGSRDWLDGDVSEDEHELASIPGMNHFSASIVLSIVTLQEFLDLSCDERVDAFGSYIGDVAVVRFNEWLEKRTKAMEEAGEGMEVESSNWD</sequence>
<dbReference type="Proteomes" id="UP000308600">
    <property type="component" value="Unassembled WGS sequence"/>
</dbReference>
<name>A0ACD3B276_9AGAR</name>
<accession>A0ACD3B276</accession>
<proteinExistence type="predicted"/>
<evidence type="ECO:0000313" key="1">
    <source>
        <dbReference type="EMBL" id="TFK71936.1"/>
    </source>
</evidence>
<keyword evidence="2" id="KW-1185">Reference proteome</keyword>